<reference evidence="3 4" key="1">
    <citation type="submission" date="2006-09" db="EMBL/GenBank/DDBJ databases">
        <authorList>
            <person name="Emerson D."/>
            <person name="Ferriera S."/>
            <person name="Johnson J."/>
            <person name="Kravitz S."/>
            <person name="Halpern A."/>
            <person name="Remington K."/>
            <person name="Beeson K."/>
            <person name="Tran B."/>
            <person name="Rogers Y.-H."/>
            <person name="Friedman R."/>
            <person name="Venter J.C."/>
        </authorList>
    </citation>
    <scope>NUCLEOTIDE SEQUENCE [LARGE SCALE GENOMIC DNA]</scope>
    <source>
        <strain evidence="3 4">PV-1</strain>
    </source>
</reference>
<dbReference type="eggNOG" id="COG5283">
    <property type="taxonomic scope" value="Bacteria"/>
</dbReference>
<protein>
    <recommendedName>
        <fullName evidence="2">Phage tail tape measure protein domain-containing protein</fullName>
    </recommendedName>
</protein>
<dbReference type="InterPro" id="IPR010090">
    <property type="entry name" value="Phage_tape_meas"/>
</dbReference>
<evidence type="ECO:0000256" key="1">
    <source>
        <dbReference type="SAM" id="Coils"/>
    </source>
</evidence>
<comment type="caution">
    <text evidence="3">The sequence shown here is derived from an EMBL/GenBank/DDBJ whole genome shotgun (WGS) entry which is preliminary data.</text>
</comment>
<name>Q0F1S1_9PROT</name>
<dbReference type="EMBL" id="AATS01000002">
    <property type="protein sequence ID" value="EAU55829.1"/>
    <property type="molecule type" value="Genomic_DNA"/>
</dbReference>
<dbReference type="HOGENOM" id="CLU_019448_0_0_0"/>
<dbReference type="STRING" id="314344.AL013_10570"/>
<gene>
    <name evidence="3" type="ORF">SPV1_02737</name>
</gene>
<proteinExistence type="predicted"/>
<evidence type="ECO:0000259" key="2">
    <source>
        <dbReference type="Pfam" id="PF10145"/>
    </source>
</evidence>
<keyword evidence="1" id="KW-0175">Coiled coil</keyword>
<feature type="coiled-coil region" evidence="1">
    <location>
        <begin position="90"/>
        <end position="117"/>
    </location>
</feature>
<feature type="domain" description="Phage tail tape measure protein" evidence="2">
    <location>
        <begin position="190"/>
        <end position="385"/>
    </location>
</feature>
<evidence type="ECO:0000313" key="4">
    <source>
        <dbReference type="Proteomes" id="UP000005297"/>
    </source>
</evidence>
<dbReference type="RefSeq" id="WP_009850848.1">
    <property type="nucleotide sequence ID" value="NZ_DS022295.1"/>
</dbReference>
<dbReference type="AlphaFoldDB" id="Q0F1S1"/>
<organism evidence="3 4">
    <name type="scientific">Mariprofundus ferrooxydans PV-1</name>
    <dbReference type="NCBI Taxonomy" id="314345"/>
    <lineage>
        <taxon>Bacteria</taxon>
        <taxon>Pseudomonadati</taxon>
        <taxon>Pseudomonadota</taxon>
        <taxon>Candidatius Mariprofundia</taxon>
        <taxon>Mariprofundales</taxon>
        <taxon>Mariprofundaceae</taxon>
        <taxon>Mariprofundus</taxon>
    </lineage>
</organism>
<dbReference type="OrthoDB" id="8019720at2"/>
<sequence length="644" mass="66971">MSGRNLEFALIMRLRDLASRDFGRAQRDIQAGIRATEKTTEGLTRSVGNLAKQRSAASVLGIRTEQNIRREVQHTEAAYNRMTRAGNLSLREQTRAAEAYRNRLRELNNEMGKLSLSQKVMRGMQSGGRVAAGLMSGGYVLSRPVGKTMDYSMTLAQMSNTAFSDRNTLGRIMGKRELQAAVRNAVRVGGGTREEAAGALDTLIASGAMSPKNAMGMLPSLVKASTASGAAPAELANIGIRGMQTFKISPDQMSRVFDMAITAGQAGGFELKDMAKWLPAQMAAAKQAGMSGIPGLASLLAANQASAITAGTKDEAGNNLVNLLAKINSRDATMDFKRLGYDLPGNIAHARAKGLNALDAFVGLVDVVAGNNKKYQALQAKLSTATGSERRDVLSSQVDILQGASIGLMVQDRQALMALVGIMGNRKYVADVKRRVLAGSGAADKNFAVIADEAAFKTQQAANEKAFASQNAAEMLTPLVGAVAAGFTEMARTYPGFTTSVVAATTALTAMAAATMAAGIAGTLGGGAAGAGAGGLLGKLKGLGGKGMGLLRGAGAMLTGLATNPWMLGGAAAFGTGYGAGTLINNGLDWGAKKMSGEDNFGALVYALLHEQSKPVPVKVTVDVQNGNIVAAVEDHHVRQASRQ</sequence>
<dbReference type="Pfam" id="PF10145">
    <property type="entry name" value="PhageMin_Tail"/>
    <property type="match status" value="1"/>
</dbReference>
<dbReference type="InParanoid" id="Q0F1S1"/>
<evidence type="ECO:0000313" key="3">
    <source>
        <dbReference type="EMBL" id="EAU55829.1"/>
    </source>
</evidence>
<accession>Q0F1S1</accession>
<dbReference type="Proteomes" id="UP000005297">
    <property type="component" value="Unassembled WGS sequence"/>
</dbReference>
<keyword evidence="4" id="KW-1185">Reference proteome</keyword>